<evidence type="ECO:0000313" key="6">
    <source>
        <dbReference type="Proteomes" id="UP001500454"/>
    </source>
</evidence>
<keyword evidence="3" id="KW-0812">Transmembrane</keyword>
<evidence type="ECO:0000256" key="1">
    <source>
        <dbReference type="ARBA" id="ARBA00022729"/>
    </source>
</evidence>
<dbReference type="Gene3D" id="3.30.1450.10">
    <property type="match status" value="1"/>
</dbReference>
<dbReference type="InterPro" id="IPR037873">
    <property type="entry name" value="BamE-like"/>
</dbReference>
<keyword evidence="6" id="KW-1185">Reference proteome</keyword>
<dbReference type="Pfam" id="PF04355">
    <property type="entry name" value="BamE"/>
    <property type="match status" value="1"/>
</dbReference>
<keyword evidence="2 3" id="KW-0472">Membrane</keyword>
<proteinExistence type="predicted"/>
<evidence type="ECO:0000259" key="4">
    <source>
        <dbReference type="Pfam" id="PF04355"/>
    </source>
</evidence>
<dbReference type="InterPro" id="IPR007450">
    <property type="entry name" value="BamE_dom"/>
</dbReference>
<keyword evidence="3" id="KW-1133">Transmembrane helix</keyword>
<dbReference type="Proteomes" id="UP001500454">
    <property type="component" value="Unassembled WGS sequence"/>
</dbReference>
<reference evidence="6" key="1">
    <citation type="journal article" date="2019" name="Int. J. Syst. Evol. Microbiol.">
        <title>The Global Catalogue of Microorganisms (GCM) 10K type strain sequencing project: providing services to taxonomists for standard genome sequencing and annotation.</title>
        <authorList>
            <consortium name="The Broad Institute Genomics Platform"/>
            <consortium name="The Broad Institute Genome Sequencing Center for Infectious Disease"/>
            <person name="Wu L."/>
            <person name="Ma J."/>
        </authorList>
    </citation>
    <scope>NUCLEOTIDE SEQUENCE [LARGE SCALE GENOMIC DNA]</scope>
    <source>
        <strain evidence="6">JCM 17924</strain>
    </source>
</reference>
<dbReference type="EMBL" id="BAABHA010000001">
    <property type="protein sequence ID" value="GAA4372487.1"/>
    <property type="molecule type" value="Genomic_DNA"/>
</dbReference>
<organism evidence="5 6">
    <name type="scientific">Hymenobacter koreensis</name>
    <dbReference type="NCBI Taxonomy" id="1084523"/>
    <lineage>
        <taxon>Bacteria</taxon>
        <taxon>Pseudomonadati</taxon>
        <taxon>Bacteroidota</taxon>
        <taxon>Cytophagia</taxon>
        <taxon>Cytophagales</taxon>
        <taxon>Hymenobacteraceae</taxon>
        <taxon>Hymenobacter</taxon>
    </lineage>
</organism>
<evidence type="ECO:0000313" key="5">
    <source>
        <dbReference type="EMBL" id="GAA4372487.1"/>
    </source>
</evidence>
<accession>A0ABP8ITN1</accession>
<comment type="caution">
    <text evidence="5">The sequence shown here is derived from an EMBL/GenBank/DDBJ whole genome shotgun (WGS) entry which is preliminary data.</text>
</comment>
<feature type="transmembrane region" description="Helical" evidence="3">
    <location>
        <begin position="14"/>
        <end position="39"/>
    </location>
</feature>
<name>A0ABP8ITN1_9BACT</name>
<evidence type="ECO:0000256" key="3">
    <source>
        <dbReference type="SAM" id="Phobius"/>
    </source>
</evidence>
<gene>
    <name evidence="5" type="ORF">GCM10023186_02040</name>
</gene>
<protein>
    <recommendedName>
        <fullName evidence="4">Outer membrane protein assembly factor BamE domain-containing protein</fullName>
    </recommendedName>
</protein>
<keyword evidence="1" id="KW-0732">Signal</keyword>
<feature type="domain" description="Outer membrane protein assembly factor BamE" evidence="4">
    <location>
        <begin position="52"/>
        <end position="111"/>
    </location>
</feature>
<sequence length="121" mass="13924">MNEMLRYVLKPAKMVWAIIQAVSVAICLALPLLFLYTIYNEHWSPEARQGHLNQQHSKSIRQGMSRAEVKAIMGEPMDSSRDERVPQTLAYYYRVPPGSSLSCRIIFDFEARVTKVYCPSE</sequence>
<evidence type="ECO:0000256" key="2">
    <source>
        <dbReference type="ARBA" id="ARBA00023136"/>
    </source>
</evidence>